<protein>
    <submittedName>
        <fullName evidence="1">Uncharacterized protein</fullName>
    </submittedName>
</protein>
<sequence>MSKEKKDKPERSAVQKRDRIKYFEKLLNKDETSTLDAAEKPEEIFLACCVDEIVLEDPLSFETNDQCLEK</sequence>
<evidence type="ECO:0000313" key="2">
    <source>
        <dbReference type="Proteomes" id="UP000494106"/>
    </source>
</evidence>
<keyword evidence="2" id="KW-1185">Reference proteome</keyword>
<dbReference type="OrthoDB" id="8123506at2759"/>
<accession>A0A8S0YZ99</accession>
<comment type="caution">
    <text evidence="1">The sequence shown here is derived from an EMBL/GenBank/DDBJ whole genome shotgun (WGS) entry which is preliminary data.</text>
</comment>
<dbReference type="AlphaFoldDB" id="A0A8S0YZ99"/>
<name>A0A8S0YZ99_ARCPL</name>
<gene>
    <name evidence="1" type="ORF">APLA_LOCUS2204</name>
</gene>
<dbReference type="Proteomes" id="UP000494106">
    <property type="component" value="Unassembled WGS sequence"/>
</dbReference>
<proteinExistence type="predicted"/>
<dbReference type="EMBL" id="CADEBC010000196">
    <property type="protein sequence ID" value="CAB3224917.1"/>
    <property type="molecule type" value="Genomic_DNA"/>
</dbReference>
<reference evidence="1 2" key="1">
    <citation type="submission" date="2020-04" db="EMBL/GenBank/DDBJ databases">
        <authorList>
            <person name="Wallbank WR R."/>
            <person name="Pardo Diaz C."/>
            <person name="Kozak K."/>
            <person name="Martin S."/>
            <person name="Jiggins C."/>
            <person name="Moest M."/>
            <person name="Warren A I."/>
            <person name="Byers J.R.P. K."/>
            <person name="Montejo-Kovacevich G."/>
            <person name="Yen C E."/>
        </authorList>
    </citation>
    <scope>NUCLEOTIDE SEQUENCE [LARGE SCALE GENOMIC DNA]</scope>
</reference>
<evidence type="ECO:0000313" key="1">
    <source>
        <dbReference type="EMBL" id="CAB3224917.1"/>
    </source>
</evidence>
<organism evidence="1 2">
    <name type="scientific">Arctia plantaginis</name>
    <name type="common">Wood tiger moth</name>
    <name type="synonym">Phalaena plantaginis</name>
    <dbReference type="NCBI Taxonomy" id="874455"/>
    <lineage>
        <taxon>Eukaryota</taxon>
        <taxon>Metazoa</taxon>
        <taxon>Ecdysozoa</taxon>
        <taxon>Arthropoda</taxon>
        <taxon>Hexapoda</taxon>
        <taxon>Insecta</taxon>
        <taxon>Pterygota</taxon>
        <taxon>Neoptera</taxon>
        <taxon>Endopterygota</taxon>
        <taxon>Lepidoptera</taxon>
        <taxon>Glossata</taxon>
        <taxon>Ditrysia</taxon>
        <taxon>Noctuoidea</taxon>
        <taxon>Erebidae</taxon>
        <taxon>Arctiinae</taxon>
        <taxon>Arctia</taxon>
    </lineage>
</organism>